<feature type="domain" description="HTH iclR-type" evidence="7">
    <location>
        <begin position="5"/>
        <end position="67"/>
    </location>
</feature>
<evidence type="ECO:0000256" key="3">
    <source>
        <dbReference type="ARBA" id="ARBA00023125"/>
    </source>
</evidence>
<dbReference type="GO" id="GO:0045892">
    <property type="term" value="P:negative regulation of DNA-templated transcription"/>
    <property type="evidence" value="ECO:0007669"/>
    <property type="project" value="TreeGrafter"/>
</dbReference>
<accession>A0A420XR69</accession>
<evidence type="ECO:0000313" key="10">
    <source>
        <dbReference type="Proteomes" id="UP000281955"/>
    </source>
</evidence>
<evidence type="ECO:0000259" key="7">
    <source>
        <dbReference type="PROSITE" id="PS51077"/>
    </source>
</evidence>
<protein>
    <recommendedName>
        <fullName evidence="6">Glycerol operon regulatory protein</fullName>
    </recommendedName>
</protein>
<dbReference type="InterPro" id="IPR029016">
    <property type="entry name" value="GAF-like_dom_sf"/>
</dbReference>
<dbReference type="InterPro" id="IPR036390">
    <property type="entry name" value="WH_DNA-bd_sf"/>
</dbReference>
<organism evidence="9 10">
    <name type="scientific">Motilibacter peucedani</name>
    <dbReference type="NCBI Taxonomy" id="598650"/>
    <lineage>
        <taxon>Bacteria</taxon>
        <taxon>Bacillati</taxon>
        <taxon>Actinomycetota</taxon>
        <taxon>Actinomycetes</taxon>
        <taxon>Motilibacterales</taxon>
        <taxon>Motilibacteraceae</taxon>
        <taxon>Motilibacter</taxon>
    </lineage>
</organism>
<dbReference type="InParanoid" id="A0A420XR69"/>
<dbReference type="GO" id="GO:0003677">
    <property type="term" value="F:DNA binding"/>
    <property type="evidence" value="ECO:0007669"/>
    <property type="project" value="UniProtKB-KW"/>
</dbReference>
<dbReference type="FunFam" id="1.10.10.10:FF:000056">
    <property type="entry name" value="IclR family transcriptional regulator"/>
    <property type="match status" value="1"/>
</dbReference>
<evidence type="ECO:0000313" key="9">
    <source>
        <dbReference type="EMBL" id="RKS75706.1"/>
    </source>
</evidence>
<dbReference type="AlphaFoldDB" id="A0A420XR69"/>
<dbReference type="RefSeq" id="WP_121193442.1">
    <property type="nucleotide sequence ID" value="NZ_RBWV01000011.1"/>
</dbReference>
<dbReference type="Pfam" id="PF09339">
    <property type="entry name" value="HTH_IclR"/>
    <property type="match status" value="1"/>
</dbReference>
<dbReference type="InterPro" id="IPR036388">
    <property type="entry name" value="WH-like_DNA-bd_sf"/>
</dbReference>
<gene>
    <name evidence="9" type="ORF">CLV35_2183</name>
</gene>
<dbReference type="PROSITE" id="PS51077">
    <property type="entry name" value="HTH_ICLR"/>
    <property type="match status" value="1"/>
</dbReference>
<dbReference type="GO" id="GO:0003700">
    <property type="term" value="F:DNA-binding transcription factor activity"/>
    <property type="evidence" value="ECO:0007669"/>
    <property type="project" value="TreeGrafter"/>
</dbReference>
<dbReference type="PANTHER" id="PTHR30136:SF24">
    <property type="entry name" value="HTH-TYPE TRANSCRIPTIONAL REPRESSOR ALLR"/>
    <property type="match status" value="1"/>
</dbReference>
<dbReference type="OrthoDB" id="4474604at2"/>
<dbReference type="SUPFAM" id="SSF46785">
    <property type="entry name" value="Winged helix' DNA-binding domain"/>
    <property type="match status" value="1"/>
</dbReference>
<feature type="domain" description="IclR-ED" evidence="8">
    <location>
        <begin position="68"/>
        <end position="250"/>
    </location>
</feature>
<dbReference type="PANTHER" id="PTHR30136">
    <property type="entry name" value="HELIX-TURN-HELIX TRANSCRIPTIONAL REGULATOR, ICLR FAMILY"/>
    <property type="match status" value="1"/>
</dbReference>
<reference evidence="9 10" key="1">
    <citation type="submission" date="2018-10" db="EMBL/GenBank/DDBJ databases">
        <title>Genomic Encyclopedia of Archaeal and Bacterial Type Strains, Phase II (KMG-II): from individual species to whole genera.</title>
        <authorList>
            <person name="Goeker M."/>
        </authorList>
    </citation>
    <scope>NUCLEOTIDE SEQUENCE [LARGE SCALE GENOMIC DNA]</scope>
    <source>
        <strain evidence="9 10">RP-AC37</strain>
    </source>
</reference>
<dbReference type="Gene3D" id="3.30.450.40">
    <property type="match status" value="1"/>
</dbReference>
<keyword evidence="1" id="KW-0319">Glycerol metabolism</keyword>
<dbReference type="InterPro" id="IPR005471">
    <property type="entry name" value="Tscrpt_reg_IclR_N"/>
</dbReference>
<dbReference type="EMBL" id="RBWV01000011">
    <property type="protein sequence ID" value="RKS75706.1"/>
    <property type="molecule type" value="Genomic_DNA"/>
</dbReference>
<evidence type="ECO:0000259" key="8">
    <source>
        <dbReference type="PROSITE" id="PS51078"/>
    </source>
</evidence>
<dbReference type="Pfam" id="PF01614">
    <property type="entry name" value="IclR_C"/>
    <property type="match status" value="1"/>
</dbReference>
<comment type="function">
    <text evidence="5">May be an activator protein for the gylABX operon.</text>
</comment>
<dbReference type="SUPFAM" id="SSF55781">
    <property type="entry name" value="GAF domain-like"/>
    <property type="match status" value="1"/>
</dbReference>
<keyword evidence="2" id="KW-0805">Transcription regulation</keyword>
<dbReference type="Gene3D" id="1.10.10.10">
    <property type="entry name" value="Winged helix-like DNA-binding domain superfamily/Winged helix DNA-binding domain"/>
    <property type="match status" value="1"/>
</dbReference>
<keyword evidence="4" id="KW-0804">Transcription</keyword>
<dbReference type="InterPro" id="IPR014757">
    <property type="entry name" value="Tscrpt_reg_IclR_C"/>
</dbReference>
<name>A0A420XR69_9ACTN</name>
<evidence type="ECO:0000256" key="6">
    <source>
        <dbReference type="ARBA" id="ARBA00070406"/>
    </source>
</evidence>
<dbReference type="InterPro" id="IPR050707">
    <property type="entry name" value="HTH_MetabolicPath_Reg"/>
</dbReference>
<dbReference type="SMART" id="SM00346">
    <property type="entry name" value="HTH_ICLR"/>
    <property type="match status" value="1"/>
</dbReference>
<comment type="caution">
    <text evidence="9">The sequence shown here is derived from an EMBL/GenBank/DDBJ whole genome shotgun (WGS) entry which is preliminary data.</text>
</comment>
<evidence type="ECO:0000256" key="1">
    <source>
        <dbReference type="ARBA" id="ARBA00022798"/>
    </source>
</evidence>
<keyword evidence="3 9" id="KW-0238">DNA-binding</keyword>
<dbReference type="PROSITE" id="PS51078">
    <property type="entry name" value="ICLR_ED"/>
    <property type="match status" value="1"/>
</dbReference>
<evidence type="ECO:0000256" key="5">
    <source>
        <dbReference type="ARBA" id="ARBA00058938"/>
    </source>
</evidence>
<dbReference type="GO" id="GO:0006071">
    <property type="term" value="P:glycerol metabolic process"/>
    <property type="evidence" value="ECO:0007669"/>
    <property type="project" value="UniProtKB-KW"/>
</dbReference>
<dbReference type="Proteomes" id="UP000281955">
    <property type="component" value="Unassembled WGS sequence"/>
</dbReference>
<proteinExistence type="predicted"/>
<sequence>MPGPVQSVERAAAILKLLAASSAPLALVEVANSLDLAKGTAHGLLRTLVEVGFVEQDRTSGRYALGATLLQLGTDYLDVNELRSRALNWADPLASRTGEAVRVGVLHGAEVLVVHHVFRPDDTAQTVEAGALLPAHATALGKVLLAHDPAAVARLGAPLASFTHRTLTDSRALAASLAEVRRRDWAVSVEELEVGRAAIAAPIRGRGGLVVGAVGISGDCDRLAPRGTPPAGLLSLVADTARAISHELGARAHG</sequence>
<evidence type="ECO:0000256" key="2">
    <source>
        <dbReference type="ARBA" id="ARBA00023015"/>
    </source>
</evidence>
<keyword evidence="10" id="KW-1185">Reference proteome</keyword>
<evidence type="ECO:0000256" key="4">
    <source>
        <dbReference type="ARBA" id="ARBA00023163"/>
    </source>
</evidence>